<feature type="region of interest" description="Disordered" evidence="1">
    <location>
        <begin position="750"/>
        <end position="775"/>
    </location>
</feature>
<keyword evidence="2" id="KW-0732">Signal</keyword>
<evidence type="ECO:0000313" key="4">
    <source>
        <dbReference type="Proteomes" id="UP000814243"/>
    </source>
</evidence>
<evidence type="ECO:0000256" key="1">
    <source>
        <dbReference type="SAM" id="MobiDB-lite"/>
    </source>
</evidence>
<feature type="compositionally biased region" description="Basic and acidic residues" evidence="1">
    <location>
        <begin position="96"/>
        <end position="109"/>
    </location>
</feature>
<feature type="compositionally biased region" description="Basic and acidic residues" evidence="1">
    <location>
        <begin position="662"/>
        <end position="671"/>
    </location>
</feature>
<accession>A0A922M2M6</accession>
<dbReference type="EMBL" id="JACEFF010000874">
    <property type="protein sequence ID" value="KAH9629172.1"/>
    <property type="molecule type" value="Genomic_DNA"/>
</dbReference>
<feature type="region of interest" description="Disordered" evidence="1">
    <location>
        <begin position="571"/>
        <end position="593"/>
    </location>
</feature>
<feature type="chain" id="PRO_5036768121" evidence="2">
    <location>
        <begin position="17"/>
        <end position="932"/>
    </location>
</feature>
<reference evidence="3" key="1">
    <citation type="journal article" date="2021" name="G3 (Bethesda)">
        <title>Genome and transcriptome analysis of the beet armyworm Spodoptera exigua reveals targets for pest control. .</title>
        <authorList>
            <person name="Simon S."/>
            <person name="Breeschoten T."/>
            <person name="Jansen H.J."/>
            <person name="Dirks R.P."/>
            <person name="Schranz M.E."/>
            <person name="Ros V.I.D."/>
        </authorList>
    </citation>
    <scope>NUCLEOTIDE SEQUENCE</scope>
    <source>
        <strain evidence="3">TB_SE_WUR_2020</strain>
    </source>
</reference>
<name>A0A922M2M6_SPOEX</name>
<comment type="caution">
    <text evidence="3">The sequence shown here is derived from an EMBL/GenBank/DDBJ whole genome shotgun (WGS) entry which is preliminary data.</text>
</comment>
<feature type="compositionally biased region" description="Polar residues" evidence="1">
    <location>
        <begin position="162"/>
        <end position="173"/>
    </location>
</feature>
<sequence>MLVVLVILFIGIYADSDEDKYVDLLPEEEKLQFIEQVARRILKDVESQENKTNYGSTEINDEQLKRHNEYVKAVLKEESENIRRQSKLAKNTSNKPDSKDDSEIHVEPSDLTIRNDRRGNANLEAPTDYIKVEIITDEPPIIKRSIQNIDPTKHDKSDETTAETLTRVTSSNKTENDENRTVEPPTSSTDLENIITSTTSYPETITETNDHENSTDVNDSEDEVTDKEKPTTVETIVDKKDDIKLAQDKNSGSGETDSEGAAISDIDEPLSKKSTDEYNVTEISNITATTSAIELFGLKSDEKILDESNHISSEEITTVKVRKTKATTDKNNIEEAKDDTTTDNDMDEPKIRADADSENEDHTRGIAPEILVESDKYVETETSESGKTKVHKLGKVFLGPKGKKDEEVKTEKPNPDKNFIELEKVYYDNNYKVKQGNGYQVYEISADKTPFIKDEVSMVEQPFYVPIYNYAPQNAYFNPENRLGPNPGDPSVEKLDISADDEVIENVSDLKPNENYNEEIEIEEYNSKSDLDIRRKKFGNQPRYIYQQQFDSQNDQDYADVDYYFGRQSKRRNNKGELNTFPNSDENDHPTHSIQEGNLKDHVRAVRNILFHQKSFGLLDKDKYGHDGNEQFTKKIIRKRILRQRHVGTDKIRHHALRNSVPEEREPNNHDKVRKHQKEQTVKVPKQYNVDRVKLDNTVSIVENKDNDIILNDEHIKKVGYLKNNNSTKELYVIDDYFKQNILKFMEHQRQNEKDQLNPATPLPPTPHGKHLNFNDPFIKTESFSELNSFVDEHNLPETHENDLKNHKHYKIKNNSDGKITVKKHPLHEIQISEHNNTTDDKMQDYQDLLDKHEKLKAALLKEVPEIDNLKKGYDEMNLNLKNRRKDEVKLGVYLKVLKDMINTDNNALRQYDWLGSTVDIQSALQKIYELT</sequence>
<evidence type="ECO:0000256" key="2">
    <source>
        <dbReference type="SAM" id="SignalP"/>
    </source>
</evidence>
<feature type="region of interest" description="Disordered" evidence="1">
    <location>
        <begin position="203"/>
        <end position="275"/>
    </location>
</feature>
<feature type="region of interest" description="Disordered" evidence="1">
    <location>
        <begin position="82"/>
        <end position="109"/>
    </location>
</feature>
<proteinExistence type="predicted"/>
<feature type="compositionally biased region" description="Basic and acidic residues" evidence="1">
    <location>
        <begin position="330"/>
        <end position="340"/>
    </location>
</feature>
<protein>
    <submittedName>
        <fullName evidence="3">Uncharacterized protein</fullName>
    </submittedName>
</protein>
<feature type="region of interest" description="Disordered" evidence="1">
    <location>
        <begin position="145"/>
        <end position="190"/>
    </location>
</feature>
<dbReference type="Proteomes" id="UP000814243">
    <property type="component" value="Unassembled WGS sequence"/>
</dbReference>
<dbReference type="AlphaFoldDB" id="A0A922M2M6"/>
<gene>
    <name evidence="3" type="ORF">HF086_006759</name>
</gene>
<feature type="signal peptide" evidence="2">
    <location>
        <begin position="1"/>
        <end position="16"/>
    </location>
</feature>
<feature type="region of interest" description="Disordered" evidence="1">
    <location>
        <begin position="662"/>
        <end position="682"/>
    </location>
</feature>
<feature type="region of interest" description="Disordered" evidence="1">
    <location>
        <begin position="330"/>
        <end position="361"/>
    </location>
</feature>
<feature type="compositionally biased region" description="Basic and acidic residues" evidence="1">
    <location>
        <begin position="347"/>
        <end position="361"/>
    </location>
</feature>
<organism evidence="3 4">
    <name type="scientific">Spodoptera exigua</name>
    <name type="common">Beet armyworm</name>
    <name type="synonym">Noctua fulgens</name>
    <dbReference type="NCBI Taxonomy" id="7107"/>
    <lineage>
        <taxon>Eukaryota</taxon>
        <taxon>Metazoa</taxon>
        <taxon>Ecdysozoa</taxon>
        <taxon>Arthropoda</taxon>
        <taxon>Hexapoda</taxon>
        <taxon>Insecta</taxon>
        <taxon>Pterygota</taxon>
        <taxon>Neoptera</taxon>
        <taxon>Endopterygota</taxon>
        <taxon>Lepidoptera</taxon>
        <taxon>Glossata</taxon>
        <taxon>Ditrysia</taxon>
        <taxon>Noctuoidea</taxon>
        <taxon>Noctuidae</taxon>
        <taxon>Amphipyrinae</taxon>
        <taxon>Spodoptera</taxon>
    </lineage>
</organism>
<evidence type="ECO:0000313" key="3">
    <source>
        <dbReference type="EMBL" id="KAH9629172.1"/>
    </source>
</evidence>
<feature type="compositionally biased region" description="Basic and acidic residues" evidence="1">
    <location>
        <begin position="226"/>
        <end position="247"/>
    </location>
</feature>